<feature type="compositionally biased region" description="Acidic residues" evidence="1">
    <location>
        <begin position="416"/>
        <end position="425"/>
    </location>
</feature>
<comment type="caution">
    <text evidence="2">The sequence shown here is derived from an EMBL/GenBank/DDBJ whole genome shotgun (WGS) entry which is preliminary data.</text>
</comment>
<evidence type="ECO:0000256" key="1">
    <source>
        <dbReference type="SAM" id="MobiDB-lite"/>
    </source>
</evidence>
<name>A0ABR0EGT1_ZASCE</name>
<keyword evidence="3" id="KW-1185">Reference proteome</keyword>
<protein>
    <submittedName>
        <fullName evidence="2">Uncharacterized protein</fullName>
    </submittedName>
</protein>
<dbReference type="Gene3D" id="3.30.40.10">
    <property type="entry name" value="Zinc/RING finger domain, C3HC4 (zinc finger)"/>
    <property type="match status" value="1"/>
</dbReference>
<dbReference type="InterPro" id="IPR013083">
    <property type="entry name" value="Znf_RING/FYVE/PHD"/>
</dbReference>
<dbReference type="EMBL" id="JAXOVC010000006">
    <property type="protein sequence ID" value="KAK4500717.1"/>
    <property type="molecule type" value="Genomic_DNA"/>
</dbReference>
<feature type="compositionally biased region" description="Basic and acidic residues" evidence="1">
    <location>
        <begin position="404"/>
        <end position="415"/>
    </location>
</feature>
<evidence type="ECO:0000313" key="2">
    <source>
        <dbReference type="EMBL" id="KAK4500717.1"/>
    </source>
</evidence>
<reference evidence="2 3" key="1">
    <citation type="journal article" date="2023" name="G3 (Bethesda)">
        <title>A chromosome-level genome assembly of Zasmidium syzygii isolated from banana leaves.</title>
        <authorList>
            <person name="van Westerhoven A.C."/>
            <person name="Mehrabi R."/>
            <person name="Talebi R."/>
            <person name="Steentjes M.B.F."/>
            <person name="Corcolon B."/>
            <person name="Chong P.A."/>
            <person name="Kema G.H.J."/>
            <person name="Seidl M.F."/>
        </authorList>
    </citation>
    <scope>NUCLEOTIDE SEQUENCE [LARGE SCALE GENOMIC DNA]</scope>
    <source>
        <strain evidence="2 3">P124</strain>
    </source>
</reference>
<evidence type="ECO:0000313" key="3">
    <source>
        <dbReference type="Proteomes" id="UP001305779"/>
    </source>
</evidence>
<gene>
    <name evidence="2" type="ORF">PRZ48_008907</name>
</gene>
<accession>A0ABR0EGT1</accession>
<organism evidence="2 3">
    <name type="scientific">Zasmidium cellare</name>
    <name type="common">Wine cellar mold</name>
    <name type="synonym">Racodium cellare</name>
    <dbReference type="NCBI Taxonomy" id="395010"/>
    <lineage>
        <taxon>Eukaryota</taxon>
        <taxon>Fungi</taxon>
        <taxon>Dikarya</taxon>
        <taxon>Ascomycota</taxon>
        <taxon>Pezizomycotina</taxon>
        <taxon>Dothideomycetes</taxon>
        <taxon>Dothideomycetidae</taxon>
        <taxon>Mycosphaerellales</taxon>
        <taxon>Mycosphaerellaceae</taxon>
        <taxon>Zasmidium</taxon>
    </lineage>
</organism>
<feature type="compositionally biased region" description="Basic and acidic residues" evidence="1">
    <location>
        <begin position="384"/>
        <end position="394"/>
    </location>
</feature>
<feature type="region of interest" description="Disordered" evidence="1">
    <location>
        <begin position="384"/>
        <end position="437"/>
    </location>
</feature>
<sequence>MPSGRDHALARKKPTFQYSPFSPVLAQIAEVTAQDVTSPKDHREATRRLEQLRRDFLDNAIAFYKCTRDAFEEATTWPVPAPFHKHLRAISEEHTNSVKPIQSALPRLMYNITRLPIEYKQELEATSDWRRAEALLAEANETVFQLNFPATLKKKLEESQPDYELALQVLGEWKEKRMDLLNIHWENVIRAVEKLSAPPELEVSQRVSTVLKAQYDYDMDIEPSDHEFEVLKGWGRGRLGPELGDEQTDMVVLNSLKTKIEDHSFALSRVFLKDPLDNDPQEAWTLSRLEVARKILKAPKTIDIGTQTPSDDKAAQQTHDQLREDRDPIYYLPFEEPTCLPCNHVFSFHDIVPVVDDYRNCPMCRKPACLGDLQRLVVVRTKDEPDCKGVAHEEGADEGEDLGDDHQKVKDKDGGDQEGEDEEYKNEESKDSERGDD</sequence>
<dbReference type="Proteomes" id="UP001305779">
    <property type="component" value="Unassembled WGS sequence"/>
</dbReference>
<feature type="compositionally biased region" description="Basic and acidic residues" evidence="1">
    <location>
        <begin position="426"/>
        <end position="437"/>
    </location>
</feature>
<dbReference type="SUPFAM" id="SSF57850">
    <property type="entry name" value="RING/U-box"/>
    <property type="match status" value="1"/>
</dbReference>
<proteinExistence type="predicted"/>